<evidence type="ECO:0000313" key="2">
    <source>
        <dbReference type="Proteomes" id="UP000188605"/>
    </source>
</evidence>
<dbReference type="EMBL" id="LJDB01000044">
    <property type="protein sequence ID" value="ONI40909.1"/>
    <property type="molecule type" value="Genomic_DNA"/>
</dbReference>
<accession>A0ACC8XDG6</accession>
<proteinExistence type="predicted"/>
<keyword evidence="2" id="KW-1185">Reference proteome</keyword>
<keyword evidence="1" id="KW-0808">Transferase</keyword>
<dbReference type="Proteomes" id="UP000188605">
    <property type="component" value="Unassembled WGS sequence"/>
</dbReference>
<comment type="caution">
    <text evidence="1">The sequence shown here is derived from an EMBL/GenBank/DDBJ whole genome shotgun (WGS) entry which is preliminary data.</text>
</comment>
<gene>
    <name evidence="1" type="ORF">AN396_00970</name>
</gene>
<keyword evidence="1" id="KW-0489">Methyltransferase</keyword>
<organism evidence="1 2">
    <name type="scientific">Candidatus Epulonipiscium fishelsonii</name>
    <dbReference type="NCBI Taxonomy" id="77094"/>
    <lineage>
        <taxon>Bacteria</taxon>
        <taxon>Bacillati</taxon>
        <taxon>Bacillota</taxon>
        <taxon>Clostridia</taxon>
        <taxon>Lachnospirales</taxon>
        <taxon>Lachnospiraceae</taxon>
        <taxon>Candidatus Epulonipiscium</taxon>
    </lineage>
</organism>
<sequence length="242" mass="28567">MEDTPYGDWEKFILKKLKENNIIPKIICDLGSGVGEMCERFAKSNIEVIGIDNSYEMLMKARERAISKQLDILYLQQDMTEFELYGTVDLIYSSCDSLNYILEEKDLLRVFSLVNNYLEAGGLFIFDINTPYKYKEILGKQVFAEQTETEAYIWENFYDEEEAINEFYVSFFIQDKDKKYTKTEEFHYQRVYTIDEILRLLERAGLEIIGVYDNYTNECYNEVTTRATFVAKEKPTPNKKYA</sequence>
<protein>
    <submittedName>
        <fullName evidence="1">Methyltransferase</fullName>
    </submittedName>
</protein>
<reference evidence="1" key="1">
    <citation type="submission" date="2016-08" db="EMBL/GenBank/DDBJ databases">
        <authorList>
            <person name="Ngugi D.K."/>
            <person name="Miyake S."/>
            <person name="Stingl U."/>
        </authorList>
    </citation>
    <scope>NUCLEOTIDE SEQUENCE</scope>
    <source>
        <strain evidence="1">SCG-B11WGA-EpuloA1</strain>
    </source>
</reference>
<evidence type="ECO:0000313" key="1">
    <source>
        <dbReference type="EMBL" id="ONI40909.1"/>
    </source>
</evidence>
<name>A0ACC8XDG6_9FIRM</name>